<evidence type="ECO:0000259" key="1">
    <source>
        <dbReference type="Pfam" id="PF01370"/>
    </source>
</evidence>
<feature type="domain" description="NAD-dependent epimerase/dehydratase" evidence="1">
    <location>
        <begin position="3"/>
        <end position="223"/>
    </location>
</feature>
<dbReference type="OrthoDB" id="3174087at2"/>
<dbReference type="PANTHER" id="PTHR43245">
    <property type="entry name" value="BIFUNCTIONAL POLYMYXIN RESISTANCE PROTEIN ARNA"/>
    <property type="match status" value="1"/>
</dbReference>
<evidence type="ECO:0000313" key="3">
    <source>
        <dbReference type="Proteomes" id="UP000297318"/>
    </source>
</evidence>
<dbReference type="EMBL" id="RHPJ01000003">
    <property type="protein sequence ID" value="TGO04796.1"/>
    <property type="molecule type" value="Genomic_DNA"/>
</dbReference>
<dbReference type="Gene3D" id="3.40.50.720">
    <property type="entry name" value="NAD(P)-binding Rossmann-like Domain"/>
    <property type="match status" value="1"/>
</dbReference>
<dbReference type="InterPro" id="IPR036291">
    <property type="entry name" value="NAD(P)-bd_dom_sf"/>
</dbReference>
<evidence type="ECO:0000313" key="2">
    <source>
        <dbReference type="EMBL" id="TGO04796.1"/>
    </source>
</evidence>
<dbReference type="InterPro" id="IPR050177">
    <property type="entry name" value="Lipid_A_modif_metabolic_enz"/>
</dbReference>
<dbReference type="SUPFAM" id="SSF51735">
    <property type="entry name" value="NAD(P)-binding Rossmann-fold domains"/>
    <property type="match status" value="1"/>
</dbReference>
<accession>A0A4Z1DZ33</accession>
<dbReference type="RefSeq" id="WP_135850336.1">
    <property type="nucleotide sequence ID" value="NZ_RHPJ01000003.1"/>
</dbReference>
<name>A0A4Z1DZ33_9MICO</name>
<dbReference type="Proteomes" id="UP000297318">
    <property type="component" value="Unassembled WGS sequence"/>
</dbReference>
<dbReference type="PANTHER" id="PTHR43245:SF24">
    <property type="entry name" value="DEHYDROGENASE"/>
    <property type="match status" value="1"/>
</dbReference>
<proteinExistence type="predicted"/>
<comment type="caution">
    <text evidence="2">The sequence shown here is derived from an EMBL/GenBank/DDBJ whole genome shotgun (WGS) entry which is preliminary data.</text>
</comment>
<dbReference type="AlphaFoldDB" id="A0A4Z1DZ33"/>
<reference evidence="2 3" key="1">
    <citation type="submission" date="2018-11" db="EMBL/GenBank/DDBJ databases">
        <title>Complete genome sequencing of the Actinobacteria Serinibacter sp. K3-2.</title>
        <authorList>
            <person name="Rakitin A.L."/>
            <person name="Beletsky A.V."/>
            <person name="Mardanov A.V."/>
            <person name="Ravin N.V."/>
            <person name="Gromova A.S."/>
            <person name="Filippova S.N."/>
            <person name="Gal'Chenko V.F."/>
        </authorList>
    </citation>
    <scope>NUCLEOTIDE SEQUENCE [LARGE SCALE GENOMIC DNA]</scope>
    <source>
        <strain evidence="2 3">K3-2</strain>
    </source>
</reference>
<gene>
    <name evidence="2" type="ORF">SERN_2389</name>
</gene>
<sequence>MRVLITGSNGFVGIRTVRAAQQRGWQVVGLGRAAAPSCDVDHYVRHDLTHPLPPDAVPGEVDAVVHAAALASPFAPPRDFVRANVHGTRHVTAWASARGRVPLVHVSSSSVLYRDADQLDLTEHSPVTPDAEQLNAYARSKAVAERVVADYAGPWSVLRPRAVIGEGDTVLLPRILRLADRGLLPVLEPRGGPRVRVDLTDVGTVAEYLVRAVDRGVTGTYNITNAEPVELYPFALDLLARIGLRPRLRRIPPTLVRALAGCGEHVSAHLLGHREPPLTRFGVSVLSRSKTFDVTRALRDLGEPAVPLATSVDRLVADWTRQRALARG</sequence>
<dbReference type="InterPro" id="IPR001509">
    <property type="entry name" value="Epimerase_deHydtase"/>
</dbReference>
<dbReference type="Pfam" id="PF01370">
    <property type="entry name" value="Epimerase"/>
    <property type="match status" value="1"/>
</dbReference>
<organism evidence="2 3">
    <name type="scientific">Serinibacter arcticus</name>
    <dbReference type="NCBI Taxonomy" id="1655435"/>
    <lineage>
        <taxon>Bacteria</taxon>
        <taxon>Bacillati</taxon>
        <taxon>Actinomycetota</taxon>
        <taxon>Actinomycetes</taxon>
        <taxon>Micrococcales</taxon>
        <taxon>Beutenbergiaceae</taxon>
        <taxon>Serinibacter</taxon>
    </lineage>
</organism>
<keyword evidence="3" id="KW-1185">Reference proteome</keyword>
<protein>
    <submittedName>
        <fullName evidence="2">Putative dehydrogenase</fullName>
    </submittedName>
</protein>